<organism evidence="1 2">
    <name type="scientific">Nelumbo nucifera</name>
    <name type="common">Sacred lotus</name>
    <dbReference type="NCBI Taxonomy" id="4432"/>
    <lineage>
        <taxon>Eukaryota</taxon>
        <taxon>Viridiplantae</taxon>
        <taxon>Streptophyta</taxon>
        <taxon>Embryophyta</taxon>
        <taxon>Tracheophyta</taxon>
        <taxon>Spermatophyta</taxon>
        <taxon>Magnoliopsida</taxon>
        <taxon>Proteales</taxon>
        <taxon>Nelumbonaceae</taxon>
        <taxon>Nelumbo</taxon>
    </lineage>
</organism>
<name>A0A822YXB3_NELNU</name>
<gene>
    <name evidence="1" type="ORF">HUJ06_012719</name>
</gene>
<dbReference type="EMBL" id="DUZY01000003">
    <property type="protein sequence ID" value="DAD33868.1"/>
    <property type="molecule type" value="Genomic_DNA"/>
</dbReference>
<evidence type="ECO:0000313" key="2">
    <source>
        <dbReference type="Proteomes" id="UP000607653"/>
    </source>
</evidence>
<accession>A0A822YXB3</accession>
<protein>
    <submittedName>
        <fullName evidence="1">Uncharacterized protein</fullName>
    </submittedName>
</protein>
<proteinExistence type="predicted"/>
<evidence type="ECO:0000313" key="1">
    <source>
        <dbReference type="EMBL" id="DAD33868.1"/>
    </source>
</evidence>
<reference evidence="1 2" key="1">
    <citation type="journal article" date="2020" name="Mol. Biol. Evol.">
        <title>Distinct Expression and Methylation Patterns for Genes with Different Fates following a Single Whole-Genome Duplication in Flowering Plants.</title>
        <authorList>
            <person name="Shi T."/>
            <person name="Rahmani R.S."/>
            <person name="Gugger P.F."/>
            <person name="Wang M."/>
            <person name="Li H."/>
            <person name="Zhang Y."/>
            <person name="Li Z."/>
            <person name="Wang Q."/>
            <person name="Van de Peer Y."/>
            <person name="Marchal K."/>
            <person name="Chen J."/>
        </authorList>
    </citation>
    <scope>NUCLEOTIDE SEQUENCE [LARGE SCALE GENOMIC DNA]</scope>
    <source>
        <tissue evidence="1">Leaf</tissue>
    </source>
</reference>
<comment type="caution">
    <text evidence="1">The sequence shown here is derived from an EMBL/GenBank/DDBJ whole genome shotgun (WGS) entry which is preliminary data.</text>
</comment>
<sequence>MHSFPPSPTFIDSTKFHPLVAMKTPSALVVGCGKQHFHENTFFLEFCTQQTIVHNVARLQYQVQLKVKHAPFCKCNSKSDLEFAIA</sequence>
<keyword evidence="2" id="KW-1185">Reference proteome</keyword>
<dbReference type="AlphaFoldDB" id="A0A822YXB3"/>
<dbReference type="Proteomes" id="UP000607653">
    <property type="component" value="Unassembled WGS sequence"/>
</dbReference>